<feature type="transmembrane region" description="Helical" evidence="6">
    <location>
        <begin position="510"/>
        <end position="527"/>
    </location>
</feature>
<feature type="domain" description="Major facilitator superfamily (MFS) profile" evidence="7">
    <location>
        <begin position="131"/>
        <end position="563"/>
    </location>
</feature>
<dbReference type="InterPro" id="IPR005829">
    <property type="entry name" value="Sugar_transporter_CS"/>
</dbReference>
<dbReference type="SUPFAM" id="SSF103473">
    <property type="entry name" value="MFS general substrate transporter"/>
    <property type="match status" value="1"/>
</dbReference>
<dbReference type="OMA" id="FCWFTHT"/>
<dbReference type="InterPro" id="IPR020846">
    <property type="entry name" value="MFS_dom"/>
</dbReference>
<proteinExistence type="predicted"/>
<evidence type="ECO:0000313" key="8">
    <source>
        <dbReference type="EMBL" id="EDV97911.1"/>
    </source>
</evidence>
<dbReference type="HOGENOM" id="CLU_001265_33_4_1"/>
<feature type="region of interest" description="Disordered" evidence="5">
    <location>
        <begin position="1"/>
        <end position="27"/>
    </location>
</feature>
<dbReference type="FunCoup" id="B4J0Q6">
    <property type="interactions" value="4"/>
</dbReference>
<keyword evidence="2 6" id="KW-0812">Transmembrane</keyword>
<keyword evidence="3 6" id="KW-1133">Transmembrane helix</keyword>
<dbReference type="Pfam" id="PF00083">
    <property type="entry name" value="Sugar_tr"/>
    <property type="match status" value="1"/>
</dbReference>
<organism evidence="9">
    <name type="scientific">Drosophila grimshawi</name>
    <name type="common">Hawaiian fruit fly</name>
    <name type="synonym">Idiomyia grimshawi</name>
    <dbReference type="NCBI Taxonomy" id="7222"/>
    <lineage>
        <taxon>Eukaryota</taxon>
        <taxon>Metazoa</taxon>
        <taxon>Ecdysozoa</taxon>
        <taxon>Arthropoda</taxon>
        <taxon>Hexapoda</taxon>
        <taxon>Insecta</taxon>
        <taxon>Pterygota</taxon>
        <taxon>Neoptera</taxon>
        <taxon>Endopterygota</taxon>
        <taxon>Diptera</taxon>
        <taxon>Brachycera</taxon>
        <taxon>Muscomorpha</taxon>
        <taxon>Ephydroidea</taxon>
        <taxon>Drosophilidae</taxon>
        <taxon>Drosophila</taxon>
        <taxon>Hawaiian Drosophila</taxon>
    </lineage>
</organism>
<evidence type="ECO:0000259" key="7">
    <source>
        <dbReference type="PROSITE" id="PS50850"/>
    </source>
</evidence>
<reference evidence="8 9" key="1">
    <citation type="journal article" date="2007" name="Nature">
        <title>Evolution of genes and genomes on the Drosophila phylogeny.</title>
        <authorList>
            <consortium name="Drosophila 12 Genomes Consortium"/>
            <person name="Clark A.G."/>
            <person name="Eisen M.B."/>
            <person name="Smith D.R."/>
            <person name="Bergman C.M."/>
            <person name="Oliver B."/>
            <person name="Markow T.A."/>
            <person name="Kaufman T.C."/>
            <person name="Kellis M."/>
            <person name="Gelbart W."/>
            <person name="Iyer V.N."/>
            <person name="Pollard D.A."/>
            <person name="Sackton T.B."/>
            <person name="Larracuente A.M."/>
            <person name="Singh N.D."/>
            <person name="Abad J.P."/>
            <person name="Abt D.N."/>
            <person name="Adryan B."/>
            <person name="Aguade M."/>
            <person name="Akashi H."/>
            <person name="Anderson W.W."/>
            <person name="Aquadro C.F."/>
            <person name="Ardell D.H."/>
            <person name="Arguello R."/>
            <person name="Artieri C.G."/>
            <person name="Barbash D.A."/>
            <person name="Barker D."/>
            <person name="Barsanti P."/>
            <person name="Batterham P."/>
            <person name="Batzoglou S."/>
            <person name="Begun D."/>
            <person name="Bhutkar A."/>
            <person name="Blanco E."/>
            <person name="Bosak S.A."/>
            <person name="Bradley R.K."/>
            <person name="Brand A.D."/>
            <person name="Brent M.R."/>
            <person name="Brooks A.N."/>
            <person name="Brown R.H."/>
            <person name="Butlin R.K."/>
            <person name="Caggese C."/>
            <person name="Calvi B.R."/>
            <person name="Bernardo de Carvalho A."/>
            <person name="Caspi A."/>
            <person name="Castrezana S."/>
            <person name="Celniker S.E."/>
            <person name="Chang J.L."/>
            <person name="Chapple C."/>
            <person name="Chatterji S."/>
            <person name="Chinwalla A."/>
            <person name="Civetta A."/>
            <person name="Clifton S.W."/>
            <person name="Comeron J.M."/>
            <person name="Costello J.C."/>
            <person name="Coyne J.A."/>
            <person name="Daub J."/>
            <person name="David R.G."/>
            <person name="Delcher A.L."/>
            <person name="Delehaunty K."/>
            <person name="Do C.B."/>
            <person name="Ebling H."/>
            <person name="Edwards K."/>
            <person name="Eickbush T."/>
            <person name="Evans J.D."/>
            <person name="Filipski A."/>
            <person name="Findeiss S."/>
            <person name="Freyhult E."/>
            <person name="Fulton L."/>
            <person name="Fulton R."/>
            <person name="Garcia A.C."/>
            <person name="Gardiner A."/>
            <person name="Garfield D.A."/>
            <person name="Garvin B.E."/>
            <person name="Gibson G."/>
            <person name="Gilbert D."/>
            <person name="Gnerre S."/>
            <person name="Godfrey J."/>
            <person name="Good R."/>
            <person name="Gotea V."/>
            <person name="Gravely B."/>
            <person name="Greenberg A.J."/>
            <person name="Griffiths-Jones S."/>
            <person name="Gross S."/>
            <person name="Guigo R."/>
            <person name="Gustafson E.A."/>
            <person name="Haerty W."/>
            <person name="Hahn M.W."/>
            <person name="Halligan D.L."/>
            <person name="Halpern A.L."/>
            <person name="Halter G.M."/>
            <person name="Han M.V."/>
            <person name="Heger A."/>
            <person name="Hillier L."/>
            <person name="Hinrichs A.S."/>
            <person name="Holmes I."/>
            <person name="Hoskins R.A."/>
            <person name="Hubisz M.J."/>
            <person name="Hultmark D."/>
            <person name="Huntley M.A."/>
            <person name="Jaffe D.B."/>
            <person name="Jagadeeshan S."/>
            <person name="Jeck W.R."/>
            <person name="Johnson J."/>
            <person name="Jones C.D."/>
            <person name="Jordan W.C."/>
            <person name="Karpen G.H."/>
            <person name="Kataoka E."/>
            <person name="Keightley P.D."/>
            <person name="Kheradpour P."/>
            <person name="Kirkness E.F."/>
            <person name="Koerich L.B."/>
            <person name="Kristiansen K."/>
            <person name="Kudrna D."/>
            <person name="Kulathinal R.J."/>
            <person name="Kumar S."/>
            <person name="Kwok R."/>
            <person name="Lander E."/>
            <person name="Langley C.H."/>
            <person name="Lapoint R."/>
            <person name="Lazzaro B.P."/>
            <person name="Lee S.J."/>
            <person name="Levesque L."/>
            <person name="Li R."/>
            <person name="Lin C.F."/>
            <person name="Lin M.F."/>
            <person name="Lindblad-Toh K."/>
            <person name="Llopart A."/>
            <person name="Long M."/>
            <person name="Low L."/>
            <person name="Lozovsky E."/>
            <person name="Lu J."/>
            <person name="Luo M."/>
            <person name="Machado C.A."/>
            <person name="Makalowski W."/>
            <person name="Marzo M."/>
            <person name="Matsuda M."/>
            <person name="Matzkin L."/>
            <person name="McAllister B."/>
            <person name="McBride C.S."/>
            <person name="McKernan B."/>
            <person name="McKernan K."/>
            <person name="Mendez-Lago M."/>
            <person name="Minx P."/>
            <person name="Mollenhauer M.U."/>
            <person name="Montooth K."/>
            <person name="Mount S.M."/>
            <person name="Mu X."/>
            <person name="Myers E."/>
            <person name="Negre B."/>
            <person name="Newfeld S."/>
            <person name="Nielsen R."/>
            <person name="Noor M.A."/>
            <person name="O'Grady P."/>
            <person name="Pachter L."/>
            <person name="Papaceit M."/>
            <person name="Parisi M.J."/>
            <person name="Parisi M."/>
            <person name="Parts L."/>
            <person name="Pedersen J.S."/>
            <person name="Pesole G."/>
            <person name="Phillippy A.M."/>
            <person name="Ponting C.P."/>
            <person name="Pop M."/>
            <person name="Porcelli D."/>
            <person name="Powell J.R."/>
            <person name="Prohaska S."/>
            <person name="Pruitt K."/>
            <person name="Puig M."/>
            <person name="Quesneville H."/>
            <person name="Ram K.R."/>
            <person name="Rand D."/>
            <person name="Rasmussen M.D."/>
            <person name="Reed L.K."/>
            <person name="Reenan R."/>
            <person name="Reily A."/>
            <person name="Remington K.A."/>
            <person name="Rieger T.T."/>
            <person name="Ritchie M.G."/>
            <person name="Robin C."/>
            <person name="Rogers Y.H."/>
            <person name="Rohde C."/>
            <person name="Rozas J."/>
            <person name="Rubenfield M.J."/>
            <person name="Ruiz A."/>
            <person name="Russo S."/>
            <person name="Salzberg S.L."/>
            <person name="Sanchez-Gracia A."/>
            <person name="Saranga D.J."/>
            <person name="Sato H."/>
            <person name="Schaeffer S.W."/>
            <person name="Schatz M.C."/>
            <person name="Schlenke T."/>
            <person name="Schwartz R."/>
            <person name="Segarra C."/>
            <person name="Singh R.S."/>
            <person name="Sirot L."/>
            <person name="Sirota M."/>
            <person name="Sisneros N.B."/>
            <person name="Smith C.D."/>
            <person name="Smith T.F."/>
            <person name="Spieth J."/>
            <person name="Stage D.E."/>
            <person name="Stark A."/>
            <person name="Stephan W."/>
            <person name="Strausberg R.L."/>
            <person name="Strempel S."/>
            <person name="Sturgill D."/>
            <person name="Sutton G."/>
            <person name="Sutton G.G."/>
            <person name="Tao W."/>
            <person name="Teichmann S."/>
            <person name="Tobari Y.N."/>
            <person name="Tomimura Y."/>
            <person name="Tsolas J.M."/>
            <person name="Valente V.L."/>
            <person name="Venter E."/>
            <person name="Venter J.C."/>
            <person name="Vicario S."/>
            <person name="Vieira F.G."/>
            <person name="Vilella A.J."/>
            <person name="Villasante A."/>
            <person name="Walenz B."/>
            <person name="Wang J."/>
            <person name="Wasserman M."/>
            <person name="Watts T."/>
            <person name="Wilson D."/>
            <person name="Wilson R.K."/>
            <person name="Wing R.A."/>
            <person name="Wolfner M.F."/>
            <person name="Wong A."/>
            <person name="Wong G.K."/>
            <person name="Wu C.I."/>
            <person name="Wu G."/>
            <person name="Yamamoto D."/>
            <person name="Yang H.P."/>
            <person name="Yang S.P."/>
            <person name="Yorke J.A."/>
            <person name="Yoshida K."/>
            <person name="Zdobnov E."/>
            <person name="Zhang P."/>
            <person name="Zhang Y."/>
            <person name="Zimin A.V."/>
            <person name="Baldwin J."/>
            <person name="Abdouelleil A."/>
            <person name="Abdulkadir J."/>
            <person name="Abebe A."/>
            <person name="Abera B."/>
            <person name="Abreu J."/>
            <person name="Acer S.C."/>
            <person name="Aftuck L."/>
            <person name="Alexander A."/>
            <person name="An P."/>
            <person name="Anderson E."/>
            <person name="Anderson S."/>
            <person name="Arachi H."/>
            <person name="Azer M."/>
            <person name="Bachantsang P."/>
            <person name="Barry A."/>
            <person name="Bayul T."/>
            <person name="Berlin A."/>
            <person name="Bessette D."/>
            <person name="Bloom T."/>
            <person name="Blye J."/>
            <person name="Boguslavskiy L."/>
            <person name="Bonnet C."/>
            <person name="Boukhgalter B."/>
            <person name="Bourzgui I."/>
            <person name="Brown A."/>
            <person name="Cahill P."/>
            <person name="Channer S."/>
            <person name="Cheshatsang Y."/>
            <person name="Chuda L."/>
            <person name="Citroen M."/>
            <person name="Collymore A."/>
            <person name="Cooke P."/>
            <person name="Costello M."/>
            <person name="D'Aco K."/>
            <person name="Daza R."/>
            <person name="De Haan G."/>
            <person name="DeGray S."/>
            <person name="DeMaso C."/>
            <person name="Dhargay N."/>
            <person name="Dooley K."/>
            <person name="Dooley E."/>
            <person name="Doricent M."/>
            <person name="Dorje P."/>
            <person name="Dorjee K."/>
            <person name="Dupes A."/>
            <person name="Elong R."/>
            <person name="Falk J."/>
            <person name="Farina A."/>
            <person name="Faro S."/>
            <person name="Ferguson D."/>
            <person name="Fisher S."/>
            <person name="Foley C.D."/>
            <person name="Franke A."/>
            <person name="Friedrich D."/>
            <person name="Gadbois L."/>
            <person name="Gearin G."/>
            <person name="Gearin C.R."/>
            <person name="Giannoukos G."/>
            <person name="Goode T."/>
            <person name="Graham J."/>
            <person name="Grandbois E."/>
            <person name="Grewal S."/>
            <person name="Gyaltsen K."/>
            <person name="Hafez N."/>
            <person name="Hagos B."/>
            <person name="Hall J."/>
            <person name="Henson C."/>
            <person name="Hollinger A."/>
            <person name="Honan T."/>
            <person name="Huard M.D."/>
            <person name="Hughes L."/>
            <person name="Hurhula B."/>
            <person name="Husby M.E."/>
            <person name="Kamat A."/>
            <person name="Kanga B."/>
            <person name="Kashin S."/>
            <person name="Khazanovich D."/>
            <person name="Kisner P."/>
            <person name="Lance K."/>
            <person name="Lara M."/>
            <person name="Lee W."/>
            <person name="Lennon N."/>
            <person name="Letendre F."/>
            <person name="LeVine R."/>
            <person name="Lipovsky A."/>
            <person name="Liu X."/>
            <person name="Liu J."/>
            <person name="Liu S."/>
            <person name="Lokyitsang T."/>
            <person name="Lokyitsang Y."/>
            <person name="Lubonja R."/>
            <person name="Lui A."/>
            <person name="MacDonald P."/>
            <person name="Magnisalis V."/>
            <person name="Maru K."/>
            <person name="Matthews C."/>
            <person name="McCusker W."/>
            <person name="McDonough S."/>
            <person name="Mehta T."/>
            <person name="Meldrim J."/>
            <person name="Meneus L."/>
            <person name="Mihai O."/>
            <person name="Mihalev A."/>
            <person name="Mihova T."/>
            <person name="Mittelman R."/>
            <person name="Mlenga V."/>
            <person name="Montmayeur A."/>
            <person name="Mulrain L."/>
            <person name="Navidi A."/>
            <person name="Naylor J."/>
            <person name="Negash T."/>
            <person name="Nguyen T."/>
            <person name="Nguyen N."/>
            <person name="Nicol R."/>
            <person name="Norbu C."/>
            <person name="Norbu N."/>
            <person name="Novod N."/>
            <person name="O'Neill B."/>
            <person name="Osman S."/>
            <person name="Markiewicz E."/>
            <person name="Oyono O.L."/>
            <person name="Patti C."/>
            <person name="Phunkhang P."/>
            <person name="Pierre F."/>
            <person name="Priest M."/>
            <person name="Raghuraman S."/>
            <person name="Rege F."/>
            <person name="Reyes R."/>
            <person name="Rise C."/>
            <person name="Rogov P."/>
            <person name="Ross K."/>
            <person name="Ryan E."/>
            <person name="Settipalli S."/>
            <person name="Shea T."/>
            <person name="Sherpa N."/>
            <person name="Shi L."/>
            <person name="Shih D."/>
            <person name="Sparrow T."/>
            <person name="Spaulding J."/>
            <person name="Stalker J."/>
            <person name="Stange-Thomann N."/>
            <person name="Stavropoulos S."/>
            <person name="Stone C."/>
            <person name="Strader C."/>
            <person name="Tesfaye S."/>
            <person name="Thomson T."/>
            <person name="Thoulutsang Y."/>
            <person name="Thoulutsang D."/>
            <person name="Topham K."/>
            <person name="Topping I."/>
            <person name="Tsamla T."/>
            <person name="Vassiliev H."/>
            <person name="Vo A."/>
            <person name="Wangchuk T."/>
            <person name="Wangdi T."/>
            <person name="Weiand M."/>
            <person name="Wilkinson J."/>
            <person name="Wilson A."/>
            <person name="Yadav S."/>
            <person name="Young G."/>
            <person name="Yu Q."/>
            <person name="Zembek L."/>
            <person name="Zhong D."/>
            <person name="Zimmer A."/>
            <person name="Zwirko Z."/>
            <person name="Jaffe D.B."/>
            <person name="Alvarez P."/>
            <person name="Brockman W."/>
            <person name="Butler J."/>
            <person name="Chin C."/>
            <person name="Gnerre S."/>
            <person name="Grabherr M."/>
            <person name="Kleber M."/>
            <person name="Mauceli E."/>
            <person name="MacCallum I."/>
        </authorList>
    </citation>
    <scope>NUCLEOTIDE SEQUENCE [LARGE SCALE GENOMIC DNA]</scope>
    <source>
        <strain evidence="9">Tucson 15287-2541.00</strain>
    </source>
</reference>
<evidence type="ECO:0000256" key="5">
    <source>
        <dbReference type="SAM" id="MobiDB-lite"/>
    </source>
</evidence>
<dbReference type="eggNOG" id="KOG0255">
    <property type="taxonomic scope" value="Eukaryota"/>
</dbReference>
<evidence type="ECO:0000256" key="6">
    <source>
        <dbReference type="SAM" id="Phobius"/>
    </source>
</evidence>
<dbReference type="Proteomes" id="UP000001070">
    <property type="component" value="Unassembled WGS sequence"/>
</dbReference>
<name>B4J0Q6_DROGR</name>
<dbReference type="OrthoDB" id="2261376at2759"/>
<comment type="subcellular location">
    <subcellularLocation>
        <location evidence="1">Membrane</location>
        <topology evidence="1">Multi-pass membrane protein</topology>
    </subcellularLocation>
</comment>
<feature type="transmembrane region" description="Helical" evidence="6">
    <location>
        <begin position="450"/>
        <end position="469"/>
    </location>
</feature>
<dbReference type="STRING" id="7222.B4J0Q6"/>
<feature type="transmembrane region" description="Helical" evidence="6">
    <location>
        <begin position="475"/>
        <end position="498"/>
    </location>
</feature>
<keyword evidence="9" id="KW-1185">Reference proteome</keyword>
<dbReference type="GO" id="GO:0016020">
    <property type="term" value="C:membrane"/>
    <property type="evidence" value="ECO:0007669"/>
    <property type="project" value="UniProtKB-SubCell"/>
</dbReference>
<feature type="transmembrane region" description="Helical" evidence="6">
    <location>
        <begin position="278"/>
        <end position="300"/>
    </location>
</feature>
<evidence type="ECO:0000256" key="2">
    <source>
        <dbReference type="ARBA" id="ARBA00022692"/>
    </source>
</evidence>
<dbReference type="PhylomeDB" id="B4J0Q6"/>
<feature type="transmembrane region" description="Helical" evidence="6">
    <location>
        <begin position="539"/>
        <end position="558"/>
    </location>
</feature>
<dbReference type="EMBL" id="CH916366">
    <property type="protein sequence ID" value="EDV97911.1"/>
    <property type="molecule type" value="Genomic_DNA"/>
</dbReference>
<dbReference type="KEGG" id="dgr:6558834"/>
<dbReference type="CDD" id="cd17317">
    <property type="entry name" value="MFS_SLC22"/>
    <property type="match status" value="1"/>
</dbReference>
<evidence type="ECO:0000313" key="9">
    <source>
        <dbReference type="Proteomes" id="UP000001070"/>
    </source>
</evidence>
<accession>B4J0Q6</accession>
<dbReference type="PROSITE" id="PS00216">
    <property type="entry name" value="SUGAR_TRANSPORT_1"/>
    <property type="match status" value="1"/>
</dbReference>
<keyword evidence="4 6" id="KW-0472">Membrane</keyword>
<dbReference type="GO" id="GO:0022857">
    <property type="term" value="F:transmembrane transporter activity"/>
    <property type="evidence" value="ECO:0007669"/>
    <property type="project" value="InterPro"/>
</dbReference>
<dbReference type="InParanoid" id="B4J0Q6"/>
<feature type="transmembrane region" description="Helical" evidence="6">
    <location>
        <begin position="250"/>
        <end position="271"/>
    </location>
</feature>
<feature type="transmembrane region" description="Helical" evidence="6">
    <location>
        <begin position="67"/>
        <end position="89"/>
    </location>
</feature>
<evidence type="ECO:0000256" key="1">
    <source>
        <dbReference type="ARBA" id="ARBA00004141"/>
    </source>
</evidence>
<feature type="compositionally biased region" description="Low complexity" evidence="5">
    <location>
        <begin position="8"/>
        <end position="19"/>
    </location>
</feature>
<evidence type="ECO:0000256" key="4">
    <source>
        <dbReference type="ARBA" id="ARBA00023136"/>
    </source>
</evidence>
<protein>
    <submittedName>
        <fullName evidence="8">GH14434</fullName>
    </submittedName>
</protein>
<dbReference type="PANTHER" id="PTHR24064">
    <property type="entry name" value="SOLUTE CARRIER FAMILY 22 MEMBER"/>
    <property type="match status" value="1"/>
</dbReference>
<feature type="transmembrane region" description="Helical" evidence="6">
    <location>
        <begin position="306"/>
        <end position="325"/>
    </location>
</feature>
<dbReference type="InterPro" id="IPR036259">
    <property type="entry name" value="MFS_trans_sf"/>
</dbReference>
<dbReference type="AlphaFoldDB" id="B4J0Q6"/>
<gene>
    <name evidence="8" type="primary">Dgri\GH14434</name>
    <name evidence="8" type="ORF">Dgri_GH14434</name>
</gene>
<evidence type="ECO:0000256" key="3">
    <source>
        <dbReference type="ARBA" id="ARBA00022989"/>
    </source>
</evidence>
<feature type="transmembrane region" description="Helical" evidence="6">
    <location>
        <begin position="425"/>
        <end position="443"/>
    </location>
</feature>
<dbReference type="InterPro" id="IPR005828">
    <property type="entry name" value="MFS_sugar_transport-like"/>
</dbReference>
<feature type="transmembrane region" description="Helical" evidence="6">
    <location>
        <begin position="389"/>
        <end position="413"/>
    </location>
</feature>
<sequence>MSVGKRSGNGNIANANANADESPTTSNGHAVVTRTAAESGNVEASAAEDNSLDAILVRIGQFGRFQIINYVLLCVPMVFNAFFSISYVFTASTVVHRCNITQCDSPSSLYEEPWLNFTVPYKNSAWDSCNRYASLPPGGNTAPFSTPSSDMCAEEYFDNSTEHCGTDFKFRDEEKTISTEFGIFCKDEWKLSMVGTINNVGQFVGIPLGGFFADRYGRRTMLAIAGAVSAVMGIIRSLSSNYAMFVCFEFLDMAVGSTLFPTAFLLAIELVGPKRRVAAATIITIFYAVGEALLGILASQVQNWRWLLRVLYAPAILQIFFLWILPESVRWLLSQGQEERAASVLKRAARINKRPLPDQQVDELLVNNRHKLEQANESQYPIMHAVRFFAWRITNCCFCWFTHTLIALGLSLNSVNLGGSKYNNFMLNGFVQIPGLLLPLIIMDRIGRRYSLCASMLICAICMGASAAIRSDDYAGSLTLFLIGKLAITCSFQILYFFTSEIFPTNVRNSLLSLCSMVGRIGSMLAPQTPLLAKYYEHAPAILFATFAFVSGFLTLGFPETADKVLPTTMEDARDLDLNLARQGRTDEDEEQESPRKMC</sequence>
<feature type="transmembrane region" description="Helical" evidence="6">
    <location>
        <begin position="220"/>
        <end position="238"/>
    </location>
</feature>
<dbReference type="Gene3D" id="1.20.1250.20">
    <property type="entry name" value="MFS general substrate transporter like domains"/>
    <property type="match status" value="1"/>
</dbReference>
<dbReference type="PROSITE" id="PS50850">
    <property type="entry name" value="MFS"/>
    <property type="match status" value="1"/>
</dbReference>